<name>A0A383AY01_9ZZZZ</name>
<dbReference type="AlphaFoldDB" id="A0A383AY01"/>
<reference evidence="1" key="1">
    <citation type="submission" date="2018-05" db="EMBL/GenBank/DDBJ databases">
        <authorList>
            <person name="Lanie J.A."/>
            <person name="Ng W.-L."/>
            <person name="Kazmierczak K.M."/>
            <person name="Andrzejewski T.M."/>
            <person name="Davidsen T.M."/>
            <person name="Wayne K.J."/>
            <person name="Tettelin H."/>
            <person name="Glass J.I."/>
            <person name="Rusch D."/>
            <person name="Podicherti R."/>
            <person name="Tsui H.-C.T."/>
            <person name="Winkler M.E."/>
        </authorList>
    </citation>
    <scope>NUCLEOTIDE SEQUENCE</scope>
</reference>
<gene>
    <name evidence="1" type="ORF">METZ01_LOCUS465287</name>
</gene>
<protein>
    <recommendedName>
        <fullName evidence="2">Peptidase S33 tripeptidyl aminopeptidase-like C-terminal domain-containing protein</fullName>
    </recommendedName>
</protein>
<organism evidence="1">
    <name type="scientific">marine metagenome</name>
    <dbReference type="NCBI Taxonomy" id="408172"/>
    <lineage>
        <taxon>unclassified sequences</taxon>
        <taxon>metagenomes</taxon>
        <taxon>ecological metagenomes</taxon>
    </lineage>
</organism>
<feature type="non-terminal residue" evidence="1">
    <location>
        <position position="1"/>
    </location>
</feature>
<proteinExistence type="predicted"/>
<sequence>IHCPTLAVFGQEDRLVSPEAARVYREKIPNCNIALVYDAGHCIIGARPEALINTVTDYAERWETFIIGHQAGLINP</sequence>
<evidence type="ECO:0000313" key="1">
    <source>
        <dbReference type="EMBL" id="SVE12433.1"/>
    </source>
</evidence>
<dbReference type="InterPro" id="IPR029058">
    <property type="entry name" value="AB_hydrolase_fold"/>
</dbReference>
<evidence type="ECO:0008006" key="2">
    <source>
        <dbReference type="Google" id="ProtNLM"/>
    </source>
</evidence>
<dbReference type="Gene3D" id="3.40.50.1820">
    <property type="entry name" value="alpha/beta hydrolase"/>
    <property type="match status" value="1"/>
</dbReference>
<accession>A0A383AY01</accession>
<dbReference type="EMBL" id="UINC01195731">
    <property type="protein sequence ID" value="SVE12433.1"/>
    <property type="molecule type" value="Genomic_DNA"/>
</dbReference>
<dbReference type="SUPFAM" id="SSF53474">
    <property type="entry name" value="alpha/beta-Hydrolases"/>
    <property type="match status" value="1"/>
</dbReference>